<dbReference type="InterPro" id="IPR017941">
    <property type="entry name" value="Rieske_2Fe-2S"/>
</dbReference>
<dbReference type="AlphaFoldDB" id="A0A918FDA9"/>
<dbReference type="Proteomes" id="UP000603865">
    <property type="component" value="Unassembled WGS sequence"/>
</dbReference>
<dbReference type="GO" id="GO:0016020">
    <property type="term" value="C:membrane"/>
    <property type="evidence" value="ECO:0007669"/>
    <property type="project" value="InterPro"/>
</dbReference>
<dbReference type="InterPro" id="IPR014349">
    <property type="entry name" value="Rieske_Fe-S_prot"/>
</dbReference>
<accession>A0A918FDA9</accession>
<dbReference type="GO" id="GO:0046872">
    <property type="term" value="F:metal ion binding"/>
    <property type="evidence" value="ECO:0007669"/>
    <property type="project" value="UniProtKB-KW"/>
</dbReference>
<reference evidence="8" key="1">
    <citation type="journal article" date="2014" name="Int. J. Syst. Evol. Microbiol.">
        <title>Complete genome sequence of Corynebacterium casei LMG S-19264T (=DSM 44701T), isolated from a smear-ripened cheese.</title>
        <authorList>
            <consortium name="US DOE Joint Genome Institute (JGI-PGF)"/>
            <person name="Walter F."/>
            <person name="Albersmeier A."/>
            <person name="Kalinowski J."/>
            <person name="Ruckert C."/>
        </authorList>
    </citation>
    <scope>NUCLEOTIDE SEQUENCE</scope>
    <source>
        <strain evidence="8">JCM 31311</strain>
    </source>
</reference>
<keyword evidence="5" id="KW-1015">Disulfide bond</keyword>
<keyword evidence="4" id="KW-0411">Iron-sulfur</keyword>
<dbReference type="PROSITE" id="PS51296">
    <property type="entry name" value="RIESKE"/>
    <property type="match status" value="1"/>
</dbReference>
<keyword evidence="3" id="KW-0408">Iron</keyword>
<evidence type="ECO:0000256" key="1">
    <source>
        <dbReference type="ARBA" id="ARBA00022714"/>
    </source>
</evidence>
<feature type="domain" description="Rieske" evidence="7">
    <location>
        <begin position="62"/>
        <end position="151"/>
    </location>
</feature>
<dbReference type="RefSeq" id="WP_189092245.1">
    <property type="nucleotide sequence ID" value="NZ_BMQL01000032.1"/>
</dbReference>
<keyword evidence="1" id="KW-0001">2Fe-2S</keyword>
<dbReference type="InterPro" id="IPR005805">
    <property type="entry name" value="Rieske_Fe-S_prot_C"/>
</dbReference>
<comment type="cofactor">
    <cofactor evidence="6">
        <name>[2Fe-2S] cluster</name>
        <dbReference type="ChEBI" id="CHEBI:190135"/>
    </cofactor>
</comment>
<evidence type="ECO:0000256" key="5">
    <source>
        <dbReference type="ARBA" id="ARBA00023157"/>
    </source>
</evidence>
<name>A0A918FDA9_9DEIO</name>
<evidence type="ECO:0000313" key="9">
    <source>
        <dbReference type="Proteomes" id="UP000603865"/>
    </source>
</evidence>
<dbReference type="Gene3D" id="2.102.10.10">
    <property type="entry name" value="Rieske [2Fe-2S] iron-sulphur domain"/>
    <property type="match status" value="1"/>
</dbReference>
<dbReference type="InterPro" id="IPR036922">
    <property type="entry name" value="Rieske_2Fe-2S_sf"/>
</dbReference>
<evidence type="ECO:0000256" key="3">
    <source>
        <dbReference type="ARBA" id="ARBA00023004"/>
    </source>
</evidence>
<dbReference type="InterPro" id="IPR006311">
    <property type="entry name" value="TAT_signal"/>
</dbReference>
<proteinExistence type="predicted"/>
<keyword evidence="2" id="KW-0479">Metal-binding</keyword>
<dbReference type="PRINTS" id="PR00162">
    <property type="entry name" value="RIESKE"/>
</dbReference>
<dbReference type="PROSITE" id="PS51318">
    <property type="entry name" value="TAT"/>
    <property type="match status" value="1"/>
</dbReference>
<dbReference type="PANTHER" id="PTHR10134">
    <property type="entry name" value="CYTOCHROME B-C1 COMPLEX SUBUNIT RIESKE, MITOCHONDRIAL"/>
    <property type="match status" value="1"/>
</dbReference>
<dbReference type="Pfam" id="PF00355">
    <property type="entry name" value="Rieske"/>
    <property type="match status" value="1"/>
</dbReference>
<gene>
    <name evidence="8" type="ORF">GCM10008957_39790</name>
</gene>
<dbReference type="SUPFAM" id="SSF50022">
    <property type="entry name" value="ISP domain"/>
    <property type="match status" value="1"/>
</dbReference>
<sequence>MNETSDDRRRLLGSIALGTAAVLLPSRADAQSSVSPAVKIVPLSRLNKEFSLAEFMFDGSAALLVRLSAPPPDRARALEVKVGGNSVFLTAFTRVCTHLGCTPALPDARTHQMVCPCHGSTYSADGTVVKGPAQRSLSLISLEVRGSDVYAVAAAPSS</sequence>
<keyword evidence="9" id="KW-1185">Reference proteome</keyword>
<evidence type="ECO:0000313" key="8">
    <source>
        <dbReference type="EMBL" id="GGR24028.1"/>
    </source>
</evidence>
<evidence type="ECO:0000259" key="7">
    <source>
        <dbReference type="PROSITE" id="PS51296"/>
    </source>
</evidence>
<dbReference type="EMBL" id="BMQL01000032">
    <property type="protein sequence ID" value="GGR24028.1"/>
    <property type="molecule type" value="Genomic_DNA"/>
</dbReference>
<dbReference type="GO" id="GO:0051537">
    <property type="term" value="F:2 iron, 2 sulfur cluster binding"/>
    <property type="evidence" value="ECO:0007669"/>
    <property type="project" value="UniProtKB-KW"/>
</dbReference>
<reference evidence="8" key="2">
    <citation type="submission" date="2020-09" db="EMBL/GenBank/DDBJ databases">
        <authorList>
            <person name="Sun Q."/>
            <person name="Ohkuma M."/>
        </authorList>
    </citation>
    <scope>NUCLEOTIDE SEQUENCE</scope>
    <source>
        <strain evidence="8">JCM 31311</strain>
    </source>
</reference>
<organism evidence="8 9">
    <name type="scientific">Deinococcus ruber</name>
    <dbReference type="NCBI Taxonomy" id="1848197"/>
    <lineage>
        <taxon>Bacteria</taxon>
        <taxon>Thermotogati</taxon>
        <taxon>Deinococcota</taxon>
        <taxon>Deinococci</taxon>
        <taxon>Deinococcales</taxon>
        <taxon>Deinococcaceae</taxon>
        <taxon>Deinococcus</taxon>
    </lineage>
</organism>
<evidence type="ECO:0000256" key="2">
    <source>
        <dbReference type="ARBA" id="ARBA00022723"/>
    </source>
</evidence>
<comment type="caution">
    <text evidence="8">The sequence shown here is derived from an EMBL/GenBank/DDBJ whole genome shotgun (WGS) entry which is preliminary data.</text>
</comment>
<protein>
    <recommendedName>
        <fullName evidence="7">Rieske domain-containing protein</fullName>
    </recommendedName>
</protein>
<evidence type="ECO:0000256" key="6">
    <source>
        <dbReference type="ARBA" id="ARBA00034078"/>
    </source>
</evidence>
<evidence type="ECO:0000256" key="4">
    <source>
        <dbReference type="ARBA" id="ARBA00023014"/>
    </source>
</evidence>